<gene>
    <name evidence="2" type="ORF">ACH5RR_037148</name>
</gene>
<dbReference type="AlphaFoldDB" id="A0ABD2Y9P0"/>
<evidence type="ECO:0000313" key="3">
    <source>
        <dbReference type="Proteomes" id="UP001630127"/>
    </source>
</evidence>
<sequence length="126" mass="14170">MVSSDAKVLSRGPVNQSMMLRVLLYCYPDVLLVLRFYWNALLWLGFSFPSKCFYCDSCETIDRCYVTFPLVNPCGQIWLGYGDASPPNKLAPPSASTLVVTFFGHFRWPVNPDSSSFNLLATLVGR</sequence>
<evidence type="ECO:0000256" key="1">
    <source>
        <dbReference type="SAM" id="Phobius"/>
    </source>
</evidence>
<proteinExistence type="predicted"/>
<keyword evidence="1" id="KW-1133">Transmembrane helix</keyword>
<protein>
    <submittedName>
        <fullName evidence="2">Uncharacterized protein</fullName>
    </submittedName>
</protein>
<keyword evidence="1" id="KW-0812">Transmembrane</keyword>
<evidence type="ECO:0000313" key="2">
    <source>
        <dbReference type="EMBL" id="KAL3502699.1"/>
    </source>
</evidence>
<feature type="transmembrane region" description="Helical" evidence="1">
    <location>
        <begin position="20"/>
        <end position="38"/>
    </location>
</feature>
<name>A0ABD2Y9P0_9GENT</name>
<comment type="caution">
    <text evidence="2">The sequence shown here is derived from an EMBL/GenBank/DDBJ whole genome shotgun (WGS) entry which is preliminary data.</text>
</comment>
<dbReference type="Proteomes" id="UP001630127">
    <property type="component" value="Unassembled WGS sequence"/>
</dbReference>
<accession>A0ABD2Y9P0</accession>
<organism evidence="2 3">
    <name type="scientific">Cinchona calisaya</name>
    <dbReference type="NCBI Taxonomy" id="153742"/>
    <lineage>
        <taxon>Eukaryota</taxon>
        <taxon>Viridiplantae</taxon>
        <taxon>Streptophyta</taxon>
        <taxon>Embryophyta</taxon>
        <taxon>Tracheophyta</taxon>
        <taxon>Spermatophyta</taxon>
        <taxon>Magnoliopsida</taxon>
        <taxon>eudicotyledons</taxon>
        <taxon>Gunneridae</taxon>
        <taxon>Pentapetalae</taxon>
        <taxon>asterids</taxon>
        <taxon>lamiids</taxon>
        <taxon>Gentianales</taxon>
        <taxon>Rubiaceae</taxon>
        <taxon>Cinchonoideae</taxon>
        <taxon>Cinchoneae</taxon>
        <taxon>Cinchona</taxon>
    </lineage>
</organism>
<keyword evidence="3" id="KW-1185">Reference proteome</keyword>
<keyword evidence="1" id="KW-0472">Membrane</keyword>
<dbReference type="EMBL" id="JBJUIK010000015">
    <property type="protein sequence ID" value="KAL3502699.1"/>
    <property type="molecule type" value="Genomic_DNA"/>
</dbReference>
<reference evidence="2 3" key="1">
    <citation type="submission" date="2024-11" db="EMBL/GenBank/DDBJ databases">
        <title>A near-complete genome assembly of Cinchona calisaya.</title>
        <authorList>
            <person name="Lian D.C."/>
            <person name="Zhao X.W."/>
            <person name="Wei L."/>
        </authorList>
    </citation>
    <scope>NUCLEOTIDE SEQUENCE [LARGE SCALE GENOMIC DNA]</scope>
    <source>
        <tissue evidence="2">Nenye</tissue>
    </source>
</reference>